<keyword evidence="8" id="KW-0560">Oxidoreductase</keyword>
<keyword evidence="5 11" id="KW-0479">Metal-binding</keyword>
<dbReference type="EC" id="1.1.1.2" evidence="9"/>
<dbReference type="Proteomes" id="UP000054166">
    <property type="component" value="Unassembled WGS sequence"/>
</dbReference>
<reference evidence="13 14" key="1">
    <citation type="submission" date="2014-04" db="EMBL/GenBank/DDBJ databases">
        <authorList>
            <consortium name="DOE Joint Genome Institute"/>
            <person name="Kuo A."/>
            <person name="Tarkka M."/>
            <person name="Buscot F."/>
            <person name="Kohler A."/>
            <person name="Nagy L.G."/>
            <person name="Floudas D."/>
            <person name="Copeland A."/>
            <person name="Barry K.W."/>
            <person name="Cichocki N."/>
            <person name="Veneault-Fourrey C."/>
            <person name="LaButti K."/>
            <person name="Lindquist E.A."/>
            <person name="Lipzen A."/>
            <person name="Lundell T."/>
            <person name="Morin E."/>
            <person name="Murat C."/>
            <person name="Sun H."/>
            <person name="Tunlid A."/>
            <person name="Henrissat B."/>
            <person name="Grigoriev I.V."/>
            <person name="Hibbett D.S."/>
            <person name="Martin F."/>
            <person name="Nordberg H.P."/>
            <person name="Cantor M.N."/>
            <person name="Hua S.X."/>
        </authorList>
    </citation>
    <scope>NUCLEOTIDE SEQUENCE [LARGE SCALE GENOMIC DNA]</scope>
    <source>
        <strain evidence="13 14">F 1598</strain>
    </source>
</reference>
<evidence type="ECO:0000256" key="9">
    <source>
        <dbReference type="ARBA" id="ARBA00024074"/>
    </source>
</evidence>
<gene>
    <name evidence="13" type="ORF">PILCRDRAFT_826465</name>
</gene>
<protein>
    <recommendedName>
        <fullName evidence="9">alcohol dehydrogenase (NADP(+))</fullName>
        <ecNumber evidence="9">1.1.1.2</ecNumber>
    </recommendedName>
</protein>
<keyword evidence="6 11" id="KW-0862">Zinc</keyword>
<dbReference type="PROSITE" id="PS00065">
    <property type="entry name" value="D_2_HYDROXYACID_DH_1"/>
    <property type="match status" value="1"/>
</dbReference>
<dbReference type="InterPro" id="IPR029752">
    <property type="entry name" value="D-isomer_DH_CS1"/>
</dbReference>
<comment type="catalytic activity">
    <reaction evidence="10">
        <text>a primary alcohol + NADP(+) = an aldehyde + NADPH + H(+)</text>
        <dbReference type="Rhea" id="RHEA:15937"/>
        <dbReference type="ChEBI" id="CHEBI:15378"/>
        <dbReference type="ChEBI" id="CHEBI:15734"/>
        <dbReference type="ChEBI" id="CHEBI:17478"/>
        <dbReference type="ChEBI" id="CHEBI:57783"/>
        <dbReference type="ChEBI" id="CHEBI:58349"/>
        <dbReference type="EC" id="1.1.1.2"/>
    </reaction>
    <physiologicalReaction direction="left-to-right" evidence="10">
        <dbReference type="Rhea" id="RHEA:15938"/>
    </physiologicalReaction>
    <physiologicalReaction direction="right-to-left" evidence="10">
        <dbReference type="Rhea" id="RHEA:15939"/>
    </physiologicalReaction>
</comment>
<dbReference type="CDD" id="cd05283">
    <property type="entry name" value="CAD1"/>
    <property type="match status" value="1"/>
</dbReference>
<dbReference type="GO" id="GO:0008270">
    <property type="term" value="F:zinc ion binding"/>
    <property type="evidence" value="ECO:0007669"/>
    <property type="project" value="InterPro"/>
</dbReference>
<dbReference type="InterPro" id="IPR013154">
    <property type="entry name" value="ADH-like_N"/>
</dbReference>
<evidence type="ECO:0000256" key="1">
    <source>
        <dbReference type="ARBA" id="ARBA00001947"/>
    </source>
</evidence>
<evidence type="ECO:0000256" key="4">
    <source>
        <dbReference type="ARBA" id="ARBA00022553"/>
    </source>
</evidence>
<comment type="similarity">
    <text evidence="2 11">Belongs to the zinc-containing alcohol dehydrogenase family.</text>
</comment>
<dbReference type="InterPro" id="IPR002328">
    <property type="entry name" value="ADH_Zn_CS"/>
</dbReference>
<evidence type="ECO:0000313" key="13">
    <source>
        <dbReference type="EMBL" id="KIM76292.1"/>
    </source>
</evidence>
<dbReference type="InterPro" id="IPR047109">
    <property type="entry name" value="CAD-like"/>
</dbReference>
<dbReference type="InterPro" id="IPR036291">
    <property type="entry name" value="NAD(P)-bd_dom_sf"/>
</dbReference>
<accession>A0A0C3BG11</accession>
<dbReference type="Gene3D" id="3.40.50.720">
    <property type="entry name" value="NAD(P)-binding Rossmann-like Domain"/>
    <property type="match status" value="1"/>
</dbReference>
<dbReference type="SUPFAM" id="SSF50129">
    <property type="entry name" value="GroES-like"/>
    <property type="match status" value="1"/>
</dbReference>
<reference evidence="14" key="2">
    <citation type="submission" date="2015-01" db="EMBL/GenBank/DDBJ databases">
        <title>Evolutionary Origins and Diversification of the Mycorrhizal Mutualists.</title>
        <authorList>
            <consortium name="DOE Joint Genome Institute"/>
            <consortium name="Mycorrhizal Genomics Consortium"/>
            <person name="Kohler A."/>
            <person name="Kuo A."/>
            <person name="Nagy L.G."/>
            <person name="Floudas D."/>
            <person name="Copeland A."/>
            <person name="Barry K.W."/>
            <person name="Cichocki N."/>
            <person name="Veneault-Fourrey C."/>
            <person name="LaButti K."/>
            <person name="Lindquist E.A."/>
            <person name="Lipzen A."/>
            <person name="Lundell T."/>
            <person name="Morin E."/>
            <person name="Murat C."/>
            <person name="Riley R."/>
            <person name="Ohm R."/>
            <person name="Sun H."/>
            <person name="Tunlid A."/>
            <person name="Henrissat B."/>
            <person name="Grigoriev I.V."/>
            <person name="Hibbett D.S."/>
            <person name="Martin F."/>
        </authorList>
    </citation>
    <scope>NUCLEOTIDE SEQUENCE [LARGE SCALE GENOMIC DNA]</scope>
    <source>
        <strain evidence="14">F 1598</strain>
    </source>
</reference>
<dbReference type="InParanoid" id="A0A0C3BG11"/>
<keyword evidence="7" id="KW-0521">NADP</keyword>
<evidence type="ECO:0000256" key="3">
    <source>
        <dbReference type="ARBA" id="ARBA00011738"/>
    </source>
</evidence>
<keyword evidence="4" id="KW-0597">Phosphoprotein</keyword>
<evidence type="ECO:0000256" key="5">
    <source>
        <dbReference type="ARBA" id="ARBA00022723"/>
    </source>
</evidence>
<dbReference type="InterPro" id="IPR020843">
    <property type="entry name" value="ER"/>
</dbReference>
<sequence length="360" mass="38711">MSSVTKNPISWKGYAIHDNKHYTDFKLIDFHPKTAGDYDIDIAIKYCGVCASDHHSIKGGWGDTILPLIAGHEITGIATKVGPKVTSIKVGDRVGVGAQICSCFQCKPCNTDNENYCPKLVDTYNAKYPNGDLAHGGYSDGIRAHERFVFPIPDGVDLADAAPMLCGGLTTFSPLVRNGCGTTAKKVAVVGIGGLGHFALMWAKALGAEVYAFSHSASKKDDALKLGADHFIDTSKNGFSEPLAGEIDLIISTASNVKSLPLSEFLSTLSVHGRLVYVGMPEDNLPQVTAQKLSSNGCFIGSSHIGSKKEVLQMLQFAADKGIKTWKNVIPMKNVADGIMAVEKNTIRFRTVLQQDITEY</sequence>
<proteinExistence type="inferred from homology"/>
<dbReference type="SUPFAM" id="SSF51735">
    <property type="entry name" value="NAD(P)-binding Rossmann-fold domains"/>
    <property type="match status" value="1"/>
</dbReference>
<dbReference type="STRING" id="765440.A0A0C3BG11"/>
<evidence type="ECO:0000256" key="6">
    <source>
        <dbReference type="ARBA" id="ARBA00022833"/>
    </source>
</evidence>
<dbReference type="HOGENOM" id="CLU_026673_20_2_1"/>
<dbReference type="SMART" id="SM00829">
    <property type="entry name" value="PKS_ER"/>
    <property type="match status" value="1"/>
</dbReference>
<dbReference type="PROSITE" id="PS00059">
    <property type="entry name" value="ADH_ZINC"/>
    <property type="match status" value="1"/>
</dbReference>
<dbReference type="InterPro" id="IPR011032">
    <property type="entry name" value="GroES-like_sf"/>
</dbReference>
<keyword evidence="14" id="KW-1185">Reference proteome</keyword>
<evidence type="ECO:0000313" key="14">
    <source>
        <dbReference type="Proteomes" id="UP000054166"/>
    </source>
</evidence>
<dbReference type="InterPro" id="IPR013149">
    <property type="entry name" value="ADH-like_C"/>
</dbReference>
<organism evidence="13 14">
    <name type="scientific">Piloderma croceum (strain F 1598)</name>
    <dbReference type="NCBI Taxonomy" id="765440"/>
    <lineage>
        <taxon>Eukaryota</taxon>
        <taxon>Fungi</taxon>
        <taxon>Dikarya</taxon>
        <taxon>Basidiomycota</taxon>
        <taxon>Agaricomycotina</taxon>
        <taxon>Agaricomycetes</taxon>
        <taxon>Agaricomycetidae</taxon>
        <taxon>Atheliales</taxon>
        <taxon>Atheliaceae</taxon>
        <taxon>Piloderma</taxon>
    </lineage>
</organism>
<evidence type="ECO:0000259" key="12">
    <source>
        <dbReference type="SMART" id="SM00829"/>
    </source>
</evidence>
<dbReference type="GO" id="GO:0006066">
    <property type="term" value="P:alcohol metabolic process"/>
    <property type="evidence" value="ECO:0007669"/>
    <property type="project" value="UniProtKB-ARBA"/>
</dbReference>
<evidence type="ECO:0000256" key="2">
    <source>
        <dbReference type="ARBA" id="ARBA00008072"/>
    </source>
</evidence>
<evidence type="ECO:0000256" key="11">
    <source>
        <dbReference type="RuleBase" id="RU361277"/>
    </source>
</evidence>
<dbReference type="AlphaFoldDB" id="A0A0C3BG11"/>
<dbReference type="Gene3D" id="3.90.180.10">
    <property type="entry name" value="Medium-chain alcohol dehydrogenases, catalytic domain"/>
    <property type="match status" value="1"/>
</dbReference>
<dbReference type="EMBL" id="KN833036">
    <property type="protein sequence ID" value="KIM76292.1"/>
    <property type="molecule type" value="Genomic_DNA"/>
</dbReference>
<dbReference type="Pfam" id="PF00107">
    <property type="entry name" value="ADH_zinc_N"/>
    <property type="match status" value="1"/>
</dbReference>
<evidence type="ECO:0000256" key="7">
    <source>
        <dbReference type="ARBA" id="ARBA00022857"/>
    </source>
</evidence>
<dbReference type="Pfam" id="PF08240">
    <property type="entry name" value="ADH_N"/>
    <property type="match status" value="1"/>
</dbReference>
<comment type="cofactor">
    <cofactor evidence="1 11">
        <name>Zn(2+)</name>
        <dbReference type="ChEBI" id="CHEBI:29105"/>
    </cofactor>
</comment>
<dbReference type="FunFam" id="3.40.50.720:FF:000158">
    <property type="entry name" value="Zinc-binding alcohol dehydrogenase"/>
    <property type="match status" value="1"/>
</dbReference>
<dbReference type="PANTHER" id="PTHR42683">
    <property type="entry name" value="ALDEHYDE REDUCTASE"/>
    <property type="match status" value="1"/>
</dbReference>
<comment type="subunit">
    <text evidence="3">Homodimer.</text>
</comment>
<feature type="domain" description="Enoyl reductase (ER)" evidence="12">
    <location>
        <begin position="20"/>
        <end position="353"/>
    </location>
</feature>
<evidence type="ECO:0000256" key="10">
    <source>
        <dbReference type="ARBA" id="ARBA00050997"/>
    </source>
</evidence>
<dbReference type="GO" id="GO:0008106">
    <property type="term" value="F:alcohol dehydrogenase (NADP+) activity"/>
    <property type="evidence" value="ECO:0007669"/>
    <property type="project" value="UniProtKB-EC"/>
</dbReference>
<name>A0A0C3BG11_PILCF</name>
<evidence type="ECO:0000256" key="8">
    <source>
        <dbReference type="ARBA" id="ARBA00023002"/>
    </source>
</evidence>
<dbReference type="OrthoDB" id="1879366at2759"/>